<feature type="region of interest" description="Disordered" evidence="1">
    <location>
        <begin position="275"/>
        <end position="294"/>
    </location>
</feature>
<name>A0A0C3PTR0_PISTI</name>
<dbReference type="SUPFAM" id="SSF53098">
    <property type="entry name" value="Ribonuclease H-like"/>
    <property type="match status" value="1"/>
</dbReference>
<accession>A0A0C3PTR0</accession>
<protein>
    <submittedName>
        <fullName evidence="2">Uncharacterized protein</fullName>
    </submittedName>
</protein>
<dbReference type="Proteomes" id="UP000054217">
    <property type="component" value="Unassembled WGS sequence"/>
</dbReference>
<dbReference type="InParanoid" id="A0A0C3PTR0"/>
<reference evidence="3" key="2">
    <citation type="submission" date="2015-01" db="EMBL/GenBank/DDBJ databases">
        <title>Evolutionary Origins and Diversification of the Mycorrhizal Mutualists.</title>
        <authorList>
            <consortium name="DOE Joint Genome Institute"/>
            <consortium name="Mycorrhizal Genomics Consortium"/>
            <person name="Kohler A."/>
            <person name="Kuo A."/>
            <person name="Nagy L.G."/>
            <person name="Floudas D."/>
            <person name="Copeland A."/>
            <person name="Barry K.W."/>
            <person name="Cichocki N."/>
            <person name="Veneault-Fourrey C."/>
            <person name="LaButti K."/>
            <person name="Lindquist E.A."/>
            <person name="Lipzen A."/>
            <person name="Lundell T."/>
            <person name="Morin E."/>
            <person name="Murat C."/>
            <person name="Riley R."/>
            <person name="Ohm R."/>
            <person name="Sun H."/>
            <person name="Tunlid A."/>
            <person name="Henrissat B."/>
            <person name="Grigoriev I.V."/>
            <person name="Hibbett D.S."/>
            <person name="Martin F."/>
        </authorList>
    </citation>
    <scope>NUCLEOTIDE SEQUENCE [LARGE SCALE GENOMIC DNA]</scope>
    <source>
        <strain evidence="3">Marx 270</strain>
    </source>
</reference>
<dbReference type="InterPro" id="IPR012337">
    <property type="entry name" value="RNaseH-like_sf"/>
</dbReference>
<keyword evidence="3" id="KW-1185">Reference proteome</keyword>
<evidence type="ECO:0000313" key="3">
    <source>
        <dbReference type="Proteomes" id="UP000054217"/>
    </source>
</evidence>
<dbReference type="HOGENOM" id="CLU_008059_1_0_1"/>
<sequence>MGPHTRNDFAAASLKSLEELCAALSHLPEAIPFGSSHYQFETYTPDPDDIELYGTTEAALNHTLEVVFAPNGRKDDSAPCPFKFHEQGPGLIAVVDVIAMELHVSPNSAVLQKWIRDLWRAAKYHYMLANQPVSSELCQNLHSAEIAFTVRDKSIAMFVRSTSELDANEICIIRTSSYIDDPEPVARGPGGRPPDPMLLQLAVRCHKHDDASKANIFRCVGTSTGCTTAWKCKNRIKMRILSHAATCEHISRELREKLDGGLAASAPSAKLLASKTASKSKMAKRSPSVTLSLQKGSDKQPSVFHLAKKAHIEQLSNQLDADIVSLFCIGGIPPSKADLPQWKTLWKHAVPDYAPASLSKLEEYHIPTEAAYMRKKQLDHLHTCDNLSITFDGQTTCLPQSVYTIHIITPSCHVFLFDGNEASNESHTGDHLFIVLNNVWTVKYFQKSTFANSHLKMMRSNHQVSHGLVSIGNTHFGTIYFSGASVQCCLPAIHELCGNKTLVIPVNWDVNESFMPDAAETLAFQLLLQQLLAVIGPPAKATKCLESAFANAADVYIYWLAVQASFVEICKKNSTKLPNYVLEQVRQLCNYRFNQMINEAPSNIFITAFYLTPSNRDSGILKHINPLAIPTIRIERTGSGHPSASLQGGLNSTLTRIGNFLVSQLCIEYEKKGVKICNLDSRTTLAKLKEQFITYAKGAWPFNRVFLHGSDAVKYWEGLLNHEDANVLAYFAVKLLVVTVNSMADEHTASTVTWLNSALRSSQKSSTIINQVQVRQWAMMDPKQVRQ</sequence>
<evidence type="ECO:0000256" key="1">
    <source>
        <dbReference type="SAM" id="MobiDB-lite"/>
    </source>
</evidence>
<dbReference type="EMBL" id="KN831948">
    <property type="protein sequence ID" value="KIO12119.1"/>
    <property type="molecule type" value="Genomic_DNA"/>
</dbReference>
<organism evidence="2 3">
    <name type="scientific">Pisolithus tinctorius Marx 270</name>
    <dbReference type="NCBI Taxonomy" id="870435"/>
    <lineage>
        <taxon>Eukaryota</taxon>
        <taxon>Fungi</taxon>
        <taxon>Dikarya</taxon>
        <taxon>Basidiomycota</taxon>
        <taxon>Agaricomycotina</taxon>
        <taxon>Agaricomycetes</taxon>
        <taxon>Agaricomycetidae</taxon>
        <taxon>Boletales</taxon>
        <taxon>Sclerodermatineae</taxon>
        <taxon>Pisolithaceae</taxon>
        <taxon>Pisolithus</taxon>
    </lineage>
</organism>
<gene>
    <name evidence="2" type="ORF">M404DRAFT_125129</name>
</gene>
<reference evidence="2 3" key="1">
    <citation type="submission" date="2014-04" db="EMBL/GenBank/DDBJ databases">
        <authorList>
            <consortium name="DOE Joint Genome Institute"/>
            <person name="Kuo A."/>
            <person name="Kohler A."/>
            <person name="Costa M.D."/>
            <person name="Nagy L.G."/>
            <person name="Floudas D."/>
            <person name="Copeland A."/>
            <person name="Barry K.W."/>
            <person name="Cichocki N."/>
            <person name="Veneault-Fourrey C."/>
            <person name="LaButti K."/>
            <person name="Lindquist E.A."/>
            <person name="Lipzen A."/>
            <person name="Lundell T."/>
            <person name="Morin E."/>
            <person name="Murat C."/>
            <person name="Sun H."/>
            <person name="Tunlid A."/>
            <person name="Henrissat B."/>
            <person name="Grigoriev I.V."/>
            <person name="Hibbett D.S."/>
            <person name="Martin F."/>
            <person name="Nordberg H.P."/>
            <person name="Cantor M.N."/>
            <person name="Hua S.X."/>
        </authorList>
    </citation>
    <scope>NUCLEOTIDE SEQUENCE [LARGE SCALE GENOMIC DNA]</scope>
    <source>
        <strain evidence="2 3">Marx 270</strain>
    </source>
</reference>
<dbReference type="OrthoDB" id="3236755at2759"/>
<evidence type="ECO:0000313" key="2">
    <source>
        <dbReference type="EMBL" id="KIO12119.1"/>
    </source>
</evidence>
<dbReference type="AlphaFoldDB" id="A0A0C3PTR0"/>
<proteinExistence type="predicted"/>